<gene>
    <name evidence="2" type="ORF">LCDPAC01_02240</name>
</gene>
<keyword evidence="1" id="KW-1133">Transmembrane helix</keyword>
<feature type="transmembrane region" description="Helical" evidence="1">
    <location>
        <begin position="237"/>
        <end position="257"/>
    </location>
</feature>
<dbReference type="EMBL" id="MK500291">
    <property type="protein sequence ID" value="QBK84743.1"/>
    <property type="molecule type" value="Genomic_DNA"/>
</dbReference>
<name>A0A481YQP3_9VIRU</name>
<sequence length="260" mass="29914">MSKFRRVKSTLDELSLNLRAKLSDKHDECSEFVKVLTRYKNDSEFLYSLHEYLRKNGEKLKTRPRMFTVGAFLYGSYLKDDLYKTSNKYSDIIMAGAIPDINEPSESSSFRAVLFDGCEIQEYDPKVDKCSSYSETQTVSKHRIDRLKKIGCKTVVFYDKDSNTHGPYNITGDSKSISLSTGIPIKKRYTPHHGPGSGTQPFLPHTDTIDAKNFYNDLVIEIIERNSVQKRNINKEIIVLAIVILAILYYKFGKYVFTRK</sequence>
<evidence type="ECO:0000313" key="2">
    <source>
        <dbReference type="EMBL" id="QBK84743.1"/>
    </source>
</evidence>
<keyword evidence="1" id="KW-0472">Membrane</keyword>
<keyword evidence="1" id="KW-0812">Transmembrane</keyword>
<proteinExistence type="predicted"/>
<protein>
    <submittedName>
        <fullName evidence="2">Uncharacterized protein</fullName>
    </submittedName>
</protein>
<evidence type="ECO:0000256" key="1">
    <source>
        <dbReference type="SAM" id="Phobius"/>
    </source>
</evidence>
<reference evidence="2" key="1">
    <citation type="journal article" date="2019" name="MBio">
        <title>Virus Genomes from Deep Sea Sediments Expand the Ocean Megavirome and Support Independent Origins of Viral Gigantism.</title>
        <authorList>
            <person name="Backstrom D."/>
            <person name="Yutin N."/>
            <person name="Jorgensen S.L."/>
            <person name="Dharamshi J."/>
            <person name="Homa F."/>
            <person name="Zaremba-Niedwiedzka K."/>
            <person name="Spang A."/>
            <person name="Wolf Y.I."/>
            <person name="Koonin E.V."/>
            <person name="Ettema T.J."/>
        </authorList>
    </citation>
    <scope>NUCLEOTIDE SEQUENCE</scope>
</reference>
<organism evidence="2">
    <name type="scientific">Pithovirus LCDPAC01</name>
    <dbReference type="NCBI Taxonomy" id="2506600"/>
    <lineage>
        <taxon>Viruses</taxon>
        <taxon>Pithoviruses</taxon>
    </lineage>
</organism>
<accession>A0A481YQP3</accession>